<accession>A0ACC2GAS6</accession>
<protein>
    <submittedName>
        <fullName evidence="1">Uncharacterized protein</fullName>
    </submittedName>
</protein>
<evidence type="ECO:0000313" key="2">
    <source>
        <dbReference type="Proteomes" id="UP001157502"/>
    </source>
</evidence>
<proteinExistence type="predicted"/>
<keyword evidence="2" id="KW-1185">Reference proteome</keyword>
<dbReference type="EMBL" id="CM055742">
    <property type="protein sequence ID" value="KAJ8000723.1"/>
    <property type="molecule type" value="Genomic_DNA"/>
</dbReference>
<organism evidence="1 2">
    <name type="scientific">Dallia pectoralis</name>
    <name type="common">Alaska blackfish</name>
    <dbReference type="NCBI Taxonomy" id="75939"/>
    <lineage>
        <taxon>Eukaryota</taxon>
        <taxon>Metazoa</taxon>
        <taxon>Chordata</taxon>
        <taxon>Craniata</taxon>
        <taxon>Vertebrata</taxon>
        <taxon>Euteleostomi</taxon>
        <taxon>Actinopterygii</taxon>
        <taxon>Neopterygii</taxon>
        <taxon>Teleostei</taxon>
        <taxon>Protacanthopterygii</taxon>
        <taxon>Esociformes</taxon>
        <taxon>Umbridae</taxon>
        <taxon>Dallia</taxon>
    </lineage>
</organism>
<gene>
    <name evidence="1" type="ORF">DPEC_G00183310</name>
</gene>
<reference evidence="1" key="1">
    <citation type="submission" date="2021-05" db="EMBL/GenBank/DDBJ databases">
        <authorList>
            <person name="Pan Q."/>
            <person name="Jouanno E."/>
            <person name="Zahm M."/>
            <person name="Klopp C."/>
            <person name="Cabau C."/>
            <person name="Louis A."/>
            <person name="Berthelot C."/>
            <person name="Parey E."/>
            <person name="Roest Crollius H."/>
            <person name="Montfort J."/>
            <person name="Robinson-Rechavi M."/>
            <person name="Bouchez O."/>
            <person name="Lampietro C."/>
            <person name="Lopez Roques C."/>
            <person name="Donnadieu C."/>
            <person name="Postlethwait J."/>
            <person name="Bobe J."/>
            <person name="Dillon D."/>
            <person name="Chandos A."/>
            <person name="von Hippel F."/>
            <person name="Guiguen Y."/>
        </authorList>
    </citation>
    <scope>NUCLEOTIDE SEQUENCE</scope>
    <source>
        <strain evidence="1">YG-Jan2019</strain>
    </source>
</reference>
<name>A0ACC2GAS6_DALPE</name>
<evidence type="ECO:0000313" key="1">
    <source>
        <dbReference type="EMBL" id="KAJ8000723.1"/>
    </source>
</evidence>
<comment type="caution">
    <text evidence="1">The sequence shown here is derived from an EMBL/GenBank/DDBJ whole genome shotgun (WGS) entry which is preliminary data.</text>
</comment>
<sequence>MVSQLTCNSTCQPAIETSQAVRAKTPTGPLLKRSTPLHPSTALCAPPPRTRFCHLRTHLMTVRKGVLVDTGVRVGLRQPPDCTRRGQRIFHFGLLCVSGWLAHSMCLRERRQEAFTATTLPDVTEERTDGTCRLSPEELLFRPSFRLAACCPTLE</sequence>
<dbReference type="Proteomes" id="UP001157502">
    <property type="component" value="Chromosome 15"/>
</dbReference>